<accession>A0ABN0YXK4</accession>
<organism evidence="1 2">
    <name type="scientific">Streptomyces luteireticuli</name>
    <dbReference type="NCBI Taxonomy" id="173858"/>
    <lineage>
        <taxon>Bacteria</taxon>
        <taxon>Bacillati</taxon>
        <taxon>Actinomycetota</taxon>
        <taxon>Actinomycetes</taxon>
        <taxon>Kitasatosporales</taxon>
        <taxon>Streptomycetaceae</taxon>
        <taxon>Streptomyces</taxon>
    </lineage>
</organism>
<sequence length="58" mass="6637">MSPTASDRSCAEEINDAIRAFLADREGHPLTPAERRQYEILRDRWLEAVRRCHDGTGP</sequence>
<keyword evidence="2" id="KW-1185">Reference proteome</keyword>
<reference evidence="1 2" key="1">
    <citation type="journal article" date="2019" name="Int. J. Syst. Evol. Microbiol.">
        <title>The Global Catalogue of Microorganisms (GCM) 10K type strain sequencing project: providing services to taxonomists for standard genome sequencing and annotation.</title>
        <authorList>
            <consortium name="The Broad Institute Genomics Platform"/>
            <consortium name="The Broad Institute Genome Sequencing Center for Infectious Disease"/>
            <person name="Wu L."/>
            <person name="Ma J."/>
        </authorList>
    </citation>
    <scope>NUCLEOTIDE SEQUENCE [LARGE SCALE GENOMIC DNA]</scope>
    <source>
        <strain evidence="1 2">JCM 4788</strain>
    </source>
</reference>
<protein>
    <submittedName>
        <fullName evidence="1">Uncharacterized protein</fullName>
    </submittedName>
</protein>
<dbReference type="RefSeq" id="WP_344026731.1">
    <property type="nucleotide sequence ID" value="NZ_BAAABX010000048.1"/>
</dbReference>
<evidence type="ECO:0000313" key="1">
    <source>
        <dbReference type="EMBL" id="GAA0416531.1"/>
    </source>
</evidence>
<name>A0ABN0YXK4_9ACTN</name>
<gene>
    <name evidence="1" type="ORF">GCM10010357_42430</name>
</gene>
<dbReference type="Proteomes" id="UP001500879">
    <property type="component" value="Unassembled WGS sequence"/>
</dbReference>
<evidence type="ECO:0000313" key="2">
    <source>
        <dbReference type="Proteomes" id="UP001500879"/>
    </source>
</evidence>
<dbReference type="EMBL" id="BAAABX010000048">
    <property type="protein sequence ID" value="GAA0416531.1"/>
    <property type="molecule type" value="Genomic_DNA"/>
</dbReference>
<comment type="caution">
    <text evidence="1">The sequence shown here is derived from an EMBL/GenBank/DDBJ whole genome shotgun (WGS) entry which is preliminary data.</text>
</comment>
<proteinExistence type="predicted"/>